<feature type="transmembrane region" description="Helical" evidence="5">
    <location>
        <begin position="16"/>
        <end position="34"/>
    </location>
</feature>
<feature type="transmembrane region" description="Helical" evidence="5">
    <location>
        <begin position="40"/>
        <end position="59"/>
    </location>
</feature>
<keyword evidence="7" id="KW-0436">Ligase</keyword>
<comment type="subcellular location">
    <subcellularLocation>
        <location evidence="1">Membrane</location>
        <topology evidence="1">Multi-pass membrane protein</topology>
    </subcellularLocation>
</comment>
<reference evidence="7 8" key="1">
    <citation type="submission" date="2019-07" db="EMBL/GenBank/DDBJ databases">
        <title>Full genome sequence of Sphingomonas sp. 4R-6-7(HKS19).</title>
        <authorList>
            <person name="Im W.-T."/>
        </authorList>
    </citation>
    <scope>NUCLEOTIDE SEQUENCE [LARGE SCALE GENOMIC DNA]</scope>
    <source>
        <strain evidence="7 8">HKS19</strain>
    </source>
</reference>
<feature type="transmembrane region" description="Helical" evidence="5">
    <location>
        <begin position="153"/>
        <end position="174"/>
    </location>
</feature>
<protein>
    <submittedName>
        <fullName evidence="7">O-antigen ligase family protein</fullName>
    </submittedName>
</protein>
<evidence type="ECO:0000256" key="1">
    <source>
        <dbReference type="ARBA" id="ARBA00004141"/>
    </source>
</evidence>
<evidence type="ECO:0000256" key="3">
    <source>
        <dbReference type="ARBA" id="ARBA00022989"/>
    </source>
</evidence>
<dbReference type="EMBL" id="CP042306">
    <property type="protein sequence ID" value="QDZ06971.1"/>
    <property type="molecule type" value="Genomic_DNA"/>
</dbReference>
<proteinExistence type="predicted"/>
<accession>A0A5B8LFX8</accession>
<keyword evidence="3 5" id="KW-1133">Transmembrane helix</keyword>
<dbReference type="GO" id="GO:0016874">
    <property type="term" value="F:ligase activity"/>
    <property type="evidence" value="ECO:0007669"/>
    <property type="project" value="UniProtKB-KW"/>
</dbReference>
<dbReference type="KEGG" id="spai:FPZ24_05320"/>
<feature type="transmembrane region" description="Helical" evidence="5">
    <location>
        <begin position="403"/>
        <end position="420"/>
    </location>
</feature>
<evidence type="ECO:0000313" key="8">
    <source>
        <dbReference type="Proteomes" id="UP000315673"/>
    </source>
</evidence>
<feature type="transmembrane region" description="Helical" evidence="5">
    <location>
        <begin position="275"/>
        <end position="296"/>
    </location>
</feature>
<dbReference type="RefSeq" id="WP_146570055.1">
    <property type="nucleotide sequence ID" value="NZ_CP042306.1"/>
</dbReference>
<keyword evidence="8" id="KW-1185">Reference proteome</keyword>
<dbReference type="Pfam" id="PF04932">
    <property type="entry name" value="Wzy_C"/>
    <property type="match status" value="1"/>
</dbReference>
<keyword evidence="2 5" id="KW-0812">Transmembrane</keyword>
<feature type="transmembrane region" description="Helical" evidence="5">
    <location>
        <begin position="224"/>
        <end position="240"/>
    </location>
</feature>
<dbReference type="AlphaFoldDB" id="A0A5B8LFX8"/>
<evidence type="ECO:0000259" key="6">
    <source>
        <dbReference type="Pfam" id="PF04932"/>
    </source>
</evidence>
<evidence type="ECO:0000256" key="5">
    <source>
        <dbReference type="SAM" id="Phobius"/>
    </source>
</evidence>
<feature type="transmembrane region" description="Helical" evidence="5">
    <location>
        <begin position="373"/>
        <end position="391"/>
    </location>
</feature>
<dbReference type="GO" id="GO:0016020">
    <property type="term" value="C:membrane"/>
    <property type="evidence" value="ECO:0007669"/>
    <property type="project" value="UniProtKB-SubCell"/>
</dbReference>
<feature type="transmembrane region" description="Helical" evidence="5">
    <location>
        <begin position="122"/>
        <end position="141"/>
    </location>
</feature>
<dbReference type="InterPro" id="IPR051533">
    <property type="entry name" value="WaaL-like"/>
</dbReference>
<gene>
    <name evidence="7" type="ORF">FPZ24_05320</name>
</gene>
<evidence type="ECO:0000313" key="7">
    <source>
        <dbReference type="EMBL" id="QDZ06971.1"/>
    </source>
</evidence>
<organism evidence="7 8">
    <name type="scientific">Sphingomonas panacisoli</name>
    <dbReference type="NCBI Taxonomy" id="1813879"/>
    <lineage>
        <taxon>Bacteria</taxon>
        <taxon>Pseudomonadati</taxon>
        <taxon>Pseudomonadota</taxon>
        <taxon>Alphaproteobacteria</taxon>
        <taxon>Sphingomonadales</taxon>
        <taxon>Sphingomonadaceae</taxon>
        <taxon>Sphingomonas</taxon>
    </lineage>
</organism>
<dbReference type="InterPro" id="IPR007016">
    <property type="entry name" value="O-antigen_ligase-rel_domated"/>
</dbReference>
<feature type="transmembrane region" description="Helical" evidence="5">
    <location>
        <begin position="246"/>
        <end position="263"/>
    </location>
</feature>
<dbReference type="Proteomes" id="UP000315673">
    <property type="component" value="Chromosome"/>
</dbReference>
<feature type="transmembrane region" description="Helical" evidence="5">
    <location>
        <begin position="71"/>
        <end position="89"/>
    </location>
</feature>
<evidence type="ECO:0000256" key="2">
    <source>
        <dbReference type="ARBA" id="ARBA00022692"/>
    </source>
</evidence>
<feature type="transmembrane region" description="Helical" evidence="5">
    <location>
        <begin position="194"/>
        <end position="212"/>
    </location>
</feature>
<evidence type="ECO:0000256" key="4">
    <source>
        <dbReference type="ARBA" id="ARBA00023136"/>
    </source>
</evidence>
<keyword evidence="4 5" id="KW-0472">Membrane</keyword>
<name>A0A5B8LFX8_9SPHN</name>
<dbReference type="PANTHER" id="PTHR37422">
    <property type="entry name" value="TEICHURONIC ACID BIOSYNTHESIS PROTEIN TUAE"/>
    <property type="match status" value="1"/>
</dbReference>
<dbReference type="OrthoDB" id="7628239at2"/>
<feature type="domain" description="O-antigen ligase-related" evidence="6">
    <location>
        <begin position="230"/>
        <end position="379"/>
    </location>
</feature>
<sequence length="464" mass="49757">MALPKIDIGLTRSERLPAILLVILFVALCAAGGASRDDVLAQAVIRGFAVMAMFVQVVAGRAPELSRYRACSWLLGAMVAVAALQLVPLPPQIWTALPGRGLIASSPLGGEGWRPMNLVPDAGWNSLFSLLVPLSVLVLLSSLENRTVRRVQYLLIAVVLFSALLALLQAAGSAPENPLINGSTDDYGGMFANRNHQAVFLAIGIVVAWFWGFQRGGHWRDRRLWLAVCVVLLLSVSILVTGSRTGVILGGVAIMAGPFLARPRRGKPAARKTGIALWIGISLIIAVGVLLLSSYFGRAASLNRATTLNLDADFRLRALPTVLEIAKTYFPFGAGLGSFDPVFRSAEPFALLEPTYFNHAHNDLLETVIETGIFGPIILLTALIWLFRRMIVMFSESGENARMGRLGALIVGLVVVASVSDYPVRTPMFMVIMMVAGCWLTGSSPNRSEPDAAGSALPSSGKFL</sequence>
<dbReference type="PANTHER" id="PTHR37422:SF23">
    <property type="entry name" value="TEICHURONIC ACID BIOSYNTHESIS PROTEIN TUAE"/>
    <property type="match status" value="1"/>
</dbReference>